<dbReference type="SUPFAM" id="SSF54637">
    <property type="entry name" value="Thioesterase/thiol ester dehydrase-isomerase"/>
    <property type="match status" value="1"/>
</dbReference>
<dbReference type="InterPro" id="IPR029069">
    <property type="entry name" value="HotDog_dom_sf"/>
</dbReference>
<dbReference type="EMBL" id="JAJVCY010000003">
    <property type="protein sequence ID" value="MCV3287369.1"/>
    <property type="molecule type" value="Genomic_DNA"/>
</dbReference>
<dbReference type="PIRSF" id="PIRSF030962">
    <property type="entry name" value="Dehydrase_ECs4332_prd"/>
    <property type="match status" value="1"/>
</dbReference>
<name>A0AAE7AH67_AERME</name>
<evidence type="ECO:0000259" key="1">
    <source>
        <dbReference type="Pfam" id="PF22818"/>
    </source>
</evidence>
<reference evidence="5 6" key="1">
    <citation type="submission" date="2019-03" db="EMBL/GenBank/DDBJ databases">
        <title>Novel transposon Tn6433 accelerates the dissemination of tet(E) in Aeromonas from aerobic biofilm under oxytetracycline stress.</title>
        <authorList>
            <person name="Shi Y."/>
            <person name="Tian Z."/>
            <person name="Zhang Y."/>
            <person name="Zhang H."/>
            <person name="Yang M."/>
        </authorList>
    </citation>
    <scope>NUCLEOTIDE SEQUENCE [LARGE SCALE GENOMIC DNA]</scope>
    <source>
        <strain evidence="4 6">R50-22</strain>
        <strain evidence="3 5">T5-8</strain>
    </source>
</reference>
<protein>
    <submittedName>
        <fullName evidence="3">Hydroxymyristoyl-ACP dehydratase</fullName>
    </submittedName>
</protein>
<dbReference type="Proteomes" id="UP000502006">
    <property type="component" value="Chromosome"/>
</dbReference>
<dbReference type="Proteomes" id="UP000502657">
    <property type="component" value="Chromosome"/>
</dbReference>
<dbReference type="Gene3D" id="3.10.129.10">
    <property type="entry name" value="Hotdog Thioesterase"/>
    <property type="match status" value="1"/>
</dbReference>
<evidence type="ECO:0000313" key="4">
    <source>
        <dbReference type="EMBL" id="QJT37619.1"/>
    </source>
</evidence>
<evidence type="ECO:0000313" key="5">
    <source>
        <dbReference type="Proteomes" id="UP000502006"/>
    </source>
</evidence>
<accession>A0AAE7AH67</accession>
<reference evidence="2" key="2">
    <citation type="submission" date="2022-01" db="EMBL/GenBank/DDBJ databases">
        <title>Comparison of Fish pathogen Aeromonas spp.</title>
        <authorList>
            <person name="Dubey S."/>
            <person name="Sorum H."/>
            <person name="Munangandu H.M."/>
        </authorList>
    </citation>
    <scope>NUCLEOTIDE SEQUENCE</scope>
    <source>
        <strain evidence="2">SD/21-15</strain>
    </source>
</reference>
<sequence length="123" mass="13719">MSPSADNLPQETLPTELGCEVLADGVRLQLRLDPDLPWFAGHFPGAPLLPGVTQIHWVMHYAASLLKLAQPFHGVDQLKFQRPLRPGAECSLRLQWQADKDQLLFQYLLGDEPASSGRVRLIP</sequence>
<proteinExistence type="predicted"/>
<organism evidence="3 5">
    <name type="scientific">Aeromonas media</name>
    <dbReference type="NCBI Taxonomy" id="651"/>
    <lineage>
        <taxon>Bacteria</taxon>
        <taxon>Pseudomonadati</taxon>
        <taxon>Pseudomonadota</taxon>
        <taxon>Gammaproteobacteria</taxon>
        <taxon>Aeromonadales</taxon>
        <taxon>Aeromonadaceae</taxon>
        <taxon>Aeromonas</taxon>
    </lineage>
</organism>
<dbReference type="EMBL" id="CP038444">
    <property type="protein sequence ID" value="QJT29591.1"/>
    <property type="molecule type" value="Genomic_DNA"/>
</dbReference>
<evidence type="ECO:0000313" key="6">
    <source>
        <dbReference type="Proteomes" id="UP000502657"/>
    </source>
</evidence>
<dbReference type="RefSeq" id="WP_042648428.1">
    <property type="nucleotide sequence ID" value="NZ_CAWMGL010000036.1"/>
</dbReference>
<evidence type="ECO:0000313" key="2">
    <source>
        <dbReference type="EMBL" id="MCV3287369.1"/>
    </source>
</evidence>
<dbReference type="AlphaFoldDB" id="A0AAE7AH67"/>
<gene>
    <name evidence="3" type="ORF">E4186_04785</name>
    <name evidence="4" type="ORF">E4188_02780</name>
    <name evidence="2" type="ORF">LZT28_03710</name>
</gene>
<keyword evidence="6" id="KW-1185">Reference proteome</keyword>
<dbReference type="Pfam" id="PF22818">
    <property type="entry name" value="ApeI-like"/>
    <property type="match status" value="1"/>
</dbReference>
<dbReference type="EMBL" id="CP038448">
    <property type="protein sequence ID" value="QJT37619.1"/>
    <property type="molecule type" value="Genomic_DNA"/>
</dbReference>
<dbReference type="Proteomes" id="UP001208651">
    <property type="component" value="Unassembled WGS sequence"/>
</dbReference>
<feature type="domain" description="ApeI dehydratase-like" evidence="1">
    <location>
        <begin position="24"/>
        <end position="117"/>
    </location>
</feature>
<dbReference type="InterPro" id="IPR054545">
    <property type="entry name" value="ApeI-like"/>
</dbReference>
<dbReference type="InterPro" id="IPR016962">
    <property type="entry name" value="Dehydrase_ECs4332_prd"/>
</dbReference>
<evidence type="ECO:0000313" key="3">
    <source>
        <dbReference type="EMBL" id="QJT29591.1"/>
    </source>
</evidence>